<name>A0A516G767_9MICO</name>
<dbReference type="GO" id="GO:0005829">
    <property type="term" value="C:cytosol"/>
    <property type="evidence" value="ECO:0007669"/>
    <property type="project" value="TreeGrafter"/>
</dbReference>
<dbReference type="OrthoDB" id="9801834at2"/>
<evidence type="ECO:0000256" key="1">
    <source>
        <dbReference type="ARBA" id="ARBA00001933"/>
    </source>
</evidence>
<comment type="cofactor">
    <cofactor evidence="1">
        <name>pyridoxal 5'-phosphate</name>
        <dbReference type="ChEBI" id="CHEBI:597326"/>
    </cofactor>
</comment>
<dbReference type="Gene3D" id="3.40.640.10">
    <property type="entry name" value="Type I PLP-dependent aspartate aminotransferase-like (Major domain)"/>
    <property type="match status" value="1"/>
</dbReference>
<dbReference type="GO" id="GO:0030170">
    <property type="term" value="F:pyridoxal phosphate binding"/>
    <property type="evidence" value="ECO:0007669"/>
    <property type="project" value="InterPro"/>
</dbReference>
<feature type="region of interest" description="Disordered" evidence="5">
    <location>
        <begin position="1"/>
        <end position="20"/>
    </location>
</feature>
<gene>
    <name evidence="6" type="ORF">FNH13_02675</name>
</gene>
<dbReference type="InterPro" id="IPR015421">
    <property type="entry name" value="PyrdxlP-dep_Trfase_major"/>
</dbReference>
<keyword evidence="6" id="KW-0808">Transferase</keyword>
<keyword evidence="6" id="KW-0032">Aminotransferase</keyword>
<dbReference type="AlphaFoldDB" id="A0A516G767"/>
<dbReference type="InterPro" id="IPR049704">
    <property type="entry name" value="Aminotrans_3_PPA_site"/>
</dbReference>
<dbReference type="InterPro" id="IPR015424">
    <property type="entry name" value="PyrdxlP-dep_Trfase"/>
</dbReference>
<dbReference type="PANTHER" id="PTHR43094">
    <property type="entry name" value="AMINOTRANSFERASE"/>
    <property type="match status" value="1"/>
</dbReference>
<dbReference type="Proteomes" id="UP000315395">
    <property type="component" value="Chromosome"/>
</dbReference>
<reference evidence="6 7" key="1">
    <citation type="submission" date="2019-07" db="EMBL/GenBank/DDBJ databases">
        <title>complete genome sequencing of Ornithinimicrobium sp. H23M54.</title>
        <authorList>
            <person name="Bae J.-W."/>
            <person name="Lee S.-Y."/>
        </authorList>
    </citation>
    <scope>NUCLEOTIDE SEQUENCE [LARGE SCALE GENOMIC DNA]</scope>
    <source>
        <strain evidence="6 7">H23M54</strain>
    </source>
</reference>
<evidence type="ECO:0000313" key="7">
    <source>
        <dbReference type="Proteomes" id="UP000315395"/>
    </source>
</evidence>
<feature type="compositionally biased region" description="Low complexity" evidence="5">
    <location>
        <begin position="1"/>
        <end position="14"/>
    </location>
</feature>
<proteinExistence type="inferred from homology"/>
<dbReference type="FunFam" id="3.40.640.10:FF:000004">
    <property type="entry name" value="Acetylornithine aminotransferase"/>
    <property type="match status" value="1"/>
</dbReference>
<dbReference type="GO" id="GO:0008483">
    <property type="term" value="F:transaminase activity"/>
    <property type="evidence" value="ECO:0007669"/>
    <property type="project" value="UniProtKB-KW"/>
</dbReference>
<accession>A0A516G767</accession>
<dbReference type="InterPro" id="IPR015422">
    <property type="entry name" value="PyrdxlP-dep_Trfase_small"/>
</dbReference>
<evidence type="ECO:0000313" key="6">
    <source>
        <dbReference type="EMBL" id="QDO87371.1"/>
    </source>
</evidence>
<keyword evidence="7" id="KW-1185">Reference proteome</keyword>
<dbReference type="RefSeq" id="WP_143782029.1">
    <property type="nucleotide sequence ID" value="NZ_CP041616.1"/>
</dbReference>
<dbReference type="NCBIfam" id="NF004718">
    <property type="entry name" value="PRK06062.1"/>
    <property type="match status" value="1"/>
</dbReference>
<dbReference type="EMBL" id="CP041616">
    <property type="protein sequence ID" value="QDO87371.1"/>
    <property type="molecule type" value="Genomic_DNA"/>
</dbReference>
<dbReference type="KEGG" id="orz:FNH13_02675"/>
<sequence length="449" mass="48380">MSLTTDPATQTTQPAPDPDRVASIKEMSRNHVFTSWSAQGGLDQLPLAGGEGAHFWDFEGNRYLDLTSQLVNVNIGYQHPKLVAAIQQAAGELATIAPGFDSQSRADAARMISERAPEGMSKVFFTNSGAEAVENAIRLARLHTGRHKLLAAYRSYHGATHGAISLTGEARRLGSEPSIPGVVHFWGPYLYRSSFHATTEQEESERALEHLRQTVQFEGPDRIAAIILESVVGSNGILVPPPGYLEGVRALCDEHGIMLIADEVMAGFARTGQWFAIQNWDVRPDLITFAKGVNSGYIPLGGVVISDEIAETFTERPYPGGLTYSGHALACASAVASMQIMEDEGILEHVRDLGERVIGPGLQALTEHSVVGDVRGLGMFWALELVSDKETREPLGAAEMAKIGRACKDAGVWPLIMANRIHVVPPCVITEDEAKQAIEVIGNALAGLT</sequence>
<dbReference type="Pfam" id="PF00202">
    <property type="entry name" value="Aminotran_3"/>
    <property type="match status" value="1"/>
</dbReference>
<keyword evidence="3 4" id="KW-0663">Pyridoxal phosphate</keyword>
<protein>
    <submittedName>
        <fullName evidence="6">Aspartate aminotransferase family protein</fullName>
    </submittedName>
</protein>
<evidence type="ECO:0000256" key="5">
    <source>
        <dbReference type="SAM" id="MobiDB-lite"/>
    </source>
</evidence>
<dbReference type="Gene3D" id="3.90.1150.10">
    <property type="entry name" value="Aspartate Aminotransferase, domain 1"/>
    <property type="match status" value="1"/>
</dbReference>
<dbReference type="SUPFAM" id="SSF53383">
    <property type="entry name" value="PLP-dependent transferases"/>
    <property type="match status" value="1"/>
</dbReference>
<comment type="similarity">
    <text evidence="2 4">Belongs to the class-III pyridoxal-phosphate-dependent aminotransferase family.</text>
</comment>
<dbReference type="InterPro" id="IPR005814">
    <property type="entry name" value="Aminotrans_3"/>
</dbReference>
<dbReference type="CDD" id="cd00610">
    <property type="entry name" value="OAT_like"/>
    <property type="match status" value="1"/>
</dbReference>
<organism evidence="6 7">
    <name type="scientific">Ornithinimicrobium ciconiae</name>
    <dbReference type="NCBI Taxonomy" id="2594265"/>
    <lineage>
        <taxon>Bacteria</taxon>
        <taxon>Bacillati</taxon>
        <taxon>Actinomycetota</taxon>
        <taxon>Actinomycetes</taxon>
        <taxon>Micrococcales</taxon>
        <taxon>Ornithinimicrobiaceae</taxon>
        <taxon>Ornithinimicrobium</taxon>
    </lineage>
</organism>
<evidence type="ECO:0000256" key="3">
    <source>
        <dbReference type="ARBA" id="ARBA00022898"/>
    </source>
</evidence>
<evidence type="ECO:0000256" key="4">
    <source>
        <dbReference type="RuleBase" id="RU003560"/>
    </source>
</evidence>
<evidence type="ECO:0000256" key="2">
    <source>
        <dbReference type="ARBA" id="ARBA00008954"/>
    </source>
</evidence>
<dbReference type="PIRSF" id="PIRSF000521">
    <property type="entry name" value="Transaminase_4ab_Lys_Orn"/>
    <property type="match status" value="1"/>
</dbReference>
<dbReference type="PROSITE" id="PS00600">
    <property type="entry name" value="AA_TRANSFER_CLASS_3"/>
    <property type="match status" value="1"/>
</dbReference>
<dbReference type="PANTHER" id="PTHR43094:SF1">
    <property type="entry name" value="AMINOTRANSFERASE CLASS-III"/>
    <property type="match status" value="1"/>
</dbReference>